<evidence type="ECO:0000313" key="6">
    <source>
        <dbReference type="Proteomes" id="UP000450599"/>
    </source>
</evidence>
<dbReference type="EMBL" id="WKMW01000011">
    <property type="protein sequence ID" value="MRY85037.1"/>
    <property type="molecule type" value="Genomic_DNA"/>
</dbReference>
<evidence type="ECO:0000313" key="3">
    <source>
        <dbReference type="EMBL" id="MRY85037.1"/>
    </source>
</evidence>
<name>A0A174VZX9_PARDI</name>
<organism evidence="2 5">
    <name type="scientific">Parabacteroides distasonis</name>
    <dbReference type="NCBI Taxonomy" id="823"/>
    <lineage>
        <taxon>Bacteria</taxon>
        <taxon>Pseudomonadati</taxon>
        <taxon>Bacteroidota</taxon>
        <taxon>Bacteroidia</taxon>
        <taxon>Bacteroidales</taxon>
        <taxon>Tannerellaceae</taxon>
        <taxon>Parabacteroides</taxon>
    </lineage>
</organism>
<dbReference type="EMBL" id="CZBM01000010">
    <property type="protein sequence ID" value="CUQ37758.1"/>
    <property type="molecule type" value="Genomic_DNA"/>
</dbReference>
<keyword evidence="1" id="KW-0812">Transmembrane</keyword>
<reference evidence="2 5" key="1">
    <citation type="submission" date="2015-09" db="EMBL/GenBank/DDBJ databases">
        <authorList>
            <consortium name="Pathogen Informatics"/>
        </authorList>
    </citation>
    <scope>NUCLEOTIDE SEQUENCE [LARGE SCALE GENOMIC DNA]</scope>
    <source>
        <strain evidence="2 5">2789STDY5834948</strain>
    </source>
</reference>
<accession>A0A174VZX9</accession>
<dbReference type="Proteomes" id="UP000095332">
    <property type="component" value="Unassembled WGS sequence"/>
</dbReference>
<evidence type="ECO:0000313" key="4">
    <source>
        <dbReference type="EMBL" id="MRZ06795.1"/>
    </source>
</evidence>
<sequence length="91" mass="10103">MLKISLLIIGMISLIFILTSGISIQFKPFHISLAYPYFGTGMVLIAIGFALCFGSAYYHGISNHEFKDGFNKGFNAGIEYMIDLTKNKRGD</sequence>
<protein>
    <submittedName>
        <fullName evidence="2">Uncharacterized protein</fullName>
    </submittedName>
</protein>
<dbReference type="Proteomes" id="UP000450599">
    <property type="component" value="Unassembled WGS sequence"/>
</dbReference>
<keyword evidence="1" id="KW-0472">Membrane</keyword>
<evidence type="ECO:0000313" key="7">
    <source>
        <dbReference type="Proteomes" id="UP000471216"/>
    </source>
</evidence>
<feature type="transmembrane region" description="Helical" evidence="1">
    <location>
        <begin position="37"/>
        <end position="58"/>
    </location>
</feature>
<keyword evidence="1" id="KW-1133">Transmembrane helix</keyword>
<proteinExistence type="predicted"/>
<dbReference type="EMBL" id="WKMX01000010">
    <property type="protein sequence ID" value="MRZ06795.1"/>
    <property type="molecule type" value="Genomic_DNA"/>
</dbReference>
<dbReference type="AlphaFoldDB" id="A0A174VZX9"/>
<evidence type="ECO:0000313" key="2">
    <source>
        <dbReference type="EMBL" id="CUQ37758.1"/>
    </source>
</evidence>
<dbReference type="Proteomes" id="UP000471216">
    <property type="component" value="Unassembled WGS sequence"/>
</dbReference>
<evidence type="ECO:0000313" key="5">
    <source>
        <dbReference type="Proteomes" id="UP000095332"/>
    </source>
</evidence>
<evidence type="ECO:0000256" key="1">
    <source>
        <dbReference type="SAM" id="Phobius"/>
    </source>
</evidence>
<gene>
    <name evidence="2" type="ORF">ERS852560_02490</name>
    <name evidence="4" type="ORF">GKD54_11275</name>
    <name evidence="3" type="ORF">GKD58_12360</name>
</gene>
<reference evidence="6 7" key="2">
    <citation type="journal article" date="2019" name="Nat. Med.">
        <title>A library of human gut bacterial isolates paired with longitudinal multiomics data enables mechanistic microbiome research.</title>
        <authorList>
            <person name="Poyet M."/>
            <person name="Groussin M."/>
            <person name="Gibbons S.M."/>
            <person name="Avila-Pacheco J."/>
            <person name="Jiang X."/>
            <person name="Kearney S.M."/>
            <person name="Perrotta A.R."/>
            <person name="Berdy B."/>
            <person name="Zhao S."/>
            <person name="Lieberman T.D."/>
            <person name="Swanson P.K."/>
            <person name="Smith M."/>
            <person name="Roesemann S."/>
            <person name="Alexander J.E."/>
            <person name="Rich S.A."/>
            <person name="Livny J."/>
            <person name="Vlamakis H."/>
            <person name="Clish C."/>
            <person name="Bullock K."/>
            <person name="Deik A."/>
            <person name="Scott J."/>
            <person name="Pierce K.A."/>
            <person name="Xavier R.J."/>
            <person name="Alm E.J."/>
        </authorList>
    </citation>
    <scope>NUCLEOTIDE SEQUENCE [LARGE SCALE GENOMIC DNA]</scope>
    <source>
        <strain evidence="4 7">BIOML-A10</strain>
        <strain evidence="3 6">BIOML-A11</strain>
    </source>
</reference>